<dbReference type="InterPro" id="IPR036761">
    <property type="entry name" value="TTHA0802/YceI-like_sf"/>
</dbReference>
<evidence type="ECO:0000313" key="4">
    <source>
        <dbReference type="Proteomes" id="UP000611723"/>
    </source>
</evidence>
<keyword evidence="1" id="KW-0732">Signal</keyword>
<evidence type="ECO:0000259" key="2">
    <source>
        <dbReference type="Pfam" id="PF04264"/>
    </source>
</evidence>
<dbReference type="SUPFAM" id="SSF101874">
    <property type="entry name" value="YceI-like"/>
    <property type="match status" value="1"/>
</dbReference>
<dbReference type="Gene3D" id="2.40.128.110">
    <property type="entry name" value="Lipid/polyisoprenoid-binding, YceI-like"/>
    <property type="match status" value="1"/>
</dbReference>
<feature type="signal peptide" evidence="1">
    <location>
        <begin position="1"/>
        <end position="21"/>
    </location>
</feature>
<protein>
    <submittedName>
        <fullName evidence="3">YceI family protein</fullName>
    </submittedName>
</protein>
<dbReference type="AlphaFoldDB" id="A0A934WZN0"/>
<dbReference type="EMBL" id="JAEQBW010000006">
    <property type="protein sequence ID" value="MBK6266159.1"/>
    <property type="molecule type" value="Genomic_DNA"/>
</dbReference>
<feature type="domain" description="Lipid/polyisoprenoid-binding YceI-like" evidence="2">
    <location>
        <begin position="47"/>
        <end position="181"/>
    </location>
</feature>
<proteinExistence type="predicted"/>
<reference evidence="3" key="1">
    <citation type="submission" date="2021-01" db="EMBL/GenBank/DDBJ databases">
        <title>Marivirga aurantiaca sp. nov., isolated from intertidal surface sediments.</title>
        <authorList>
            <person name="Zhang M."/>
        </authorList>
    </citation>
    <scope>NUCLEOTIDE SEQUENCE</scope>
    <source>
        <strain evidence="3">S37H4</strain>
    </source>
</reference>
<keyword evidence="4" id="KW-1185">Reference proteome</keyword>
<dbReference type="RefSeq" id="WP_201431839.1">
    <property type="nucleotide sequence ID" value="NZ_JAEQBW010000006.1"/>
</dbReference>
<feature type="chain" id="PRO_5037069690" evidence="1">
    <location>
        <begin position="22"/>
        <end position="187"/>
    </location>
</feature>
<dbReference type="Pfam" id="PF04264">
    <property type="entry name" value="YceI"/>
    <property type="match status" value="1"/>
</dbReference>
<gene>
    <name evidence="3" type="ORF">JKA74_14030</name>
</gene>
<dbReference type="InterPro" id="IPR007372">
    <property type="entry name" value="Lipid/polyisoprenoid-bd_YceI"/>
</dbReference>
<sequence>MKLKETIFTILMLLMFLGTQAQDSKFFTKDSYAKFYSEAPLENIEAHNEQVQSIIDIAKNDVVISMPITGFTFEKSLMQEHFNENYMESDKFPKAEFQGVYTSATPIDMSKNTTYEVMVKGNLTIHGVTKSISTKGYIKVENNTLIATTTFFVKVADYKIEIPRISFKNIAEEVEVSVELKYQPFKS</sequence>
<dbReference type="Proteomes" id="UP000611723">
    <property type="component" value="Unassembled WGS sequence"/>
</dbReference>
<evidence type="ECO:0000313" key="3">
    <source>
        <dbReference type="EMBL" id="MBK6266159.1"/>
    </source>
</evidence>
<organism evidence="3 4">
    <name type="scientific">Marivirga aurantiaca</name>
    <dbReference type="NCBI Taxonomy" id="2802615"/>
    <lineage>
        <taxon>Bacteria</taxon>
        <taxon>Pseudomonadati</taxon>
        <taxon>Bacteroidota</taxon>
        <taxon>Cytophagia</taxon>
        <taxon>Cytophagales</taxon>
        <taxon>Marivirgaceae</taxon>
        <taxon>Marivirga</taxon>
    </lineage>
</organism>
<evidence type="ECO:0000256" key="1">
    <source>
        <dbReference type="SAM" id="SignalP"/>
    </source>
</evidence>
<accession>A0A934WZN0</accession>
<name>A0A934WZN0_9BACT</name>
<comment type="caution">
    <text evidence="3">The sequence shown here is derived from an EMBL/GenBank/DDBJ whole genome shotgun (WGS) entry which is preliminary data.</text>
</comment>